<accession>A0ABD3WAB0</accession>
<proteinExistence type="predicted"/>
<sequence>MASKSGKINYKDGLEISVLERYKAKLSLIGGIDPYEIDKGKLTNDLKCYKSLESYNQFVNGWVKDVLAVELNNSVLVIAKVRHSQRMNDTPLKPWIIAQKTGIVEAAHCDCMAGLGEACSHVGALLFYIETAVRIENAKTVTQEKAYWLLPSSIDKVGYAEVSNIDFTSAETKKNTWIMPFVEPPSIRNRRNKISLSPMFLHQQTPNLMTSH</sequence>
<comment type="caution">
    <text evidence="1">The sequence shown here is derived from an EMBL/GenBank/DDBJ whole genome shotgun (WGS) entry which is preliminary data.</text>
</comment>
<dbReference type="PANTHER" id="PTHR47526:SF4">
    <property type="entry name" value="SWIM-TYPE DOMAIN-CONTAINING PROTEIN"/>
    <property type="match status" value="1"/>
</dbReference>
<organism evidence="1 2">
    <name type="scientific">Sinanodonta woodiana</name>
    <name type="common">Chinese pond mussel</name>
    <name type="synonym">Anodonta woodiana</name>
    <dbReference type="NCBI Taxonomy" id="1069815"/>
    <lineage>
        <taxon>Eukaryota</taxon>
        <taxon>Metazoa</taxon>
        <taxon>Spiralia</taxon>
        <taxon>Lophotrochozoa</taxon>
        <taxon>Mollusca</taxon>
        <taxon>Bivalvia</taxon>
        <taxon>Autobranchia</taxon>
        <taxon>Heteroconchia</taxon>
        <taxon>Palaeoheterodonta</taxon>
        <taxon>Unionida</taxon>
        <taxon>Unionoidea</taxon>
        <taxon>Unionidae</taxon>
        <taxon>Unioninae</taxon>
        <taxon>Sinanodonta</taxon>
    </lineage>
</organism>
<keyword evidence="2" id="KW-1185">Reference proteome</keyword>
<gene>
    <name evidence="1" type="ORF">ACJMK2_038882</name>
</gene>
<reference evidence="1 2" key="1">
    <citation type="submission" date="2024-11" db="EMBL/GenBank/DDBJ databases">
        <title>Chromosome-level genome assembly of the freshwater bivalve Anodonta woodiana.</title>
        <authorList>
            <person name="Chen X."/>
        </authorList>
    </citation>
    <scope>NUCLEOTIDE SEQUENCE [LARGE SCALE GENOMIC DNA]</scope>
    <source>
        <strain evidence="1">MN2024</strain>
        <tissue evidence="1">Gills</tissue>
    </source>
</reference>
<dbReference type="Proteomes" id="UP001634394">
    <property type="component" value="Unassembled WGS sequence"/>
</dbReference>
<dbReference type="AlphaFoldDB" id="A0ABD3WAB0"/>
<evidence type="ECO:0000313" key="2">
    <source>
        <dbReference type="Proteomes" id="UP001634394"/>
    </source>
</evidence>
<dbReference type="PANTHER" id="PTHR47526">
    <property type="entry name" value="ATP-DEPENDENT DNA HELICASE"/>
    <property type="match status" value="1"/>
</dbReference>
<evidence type="ECO:0000313" key="1">
    <source>
        <dbReference type="EMBL" id="KAL3870845.1"/>
    </source>
</evidence>
<protein>
    <recommendedName>
        <fullName evidence="3">SWIM-type domain-containing protein</fullName>
    </recommendedName>
</protein>
<evidence type="ECO:0008006" key="3">
    <source>
        <dbReference type="Google" id="ProtNLM"/>
    </source>
</evidence>
<name>A0ABD3WAB0_SINWO</name>
<dbReference type="EMBL" id="JBJQND010000007">
    <property type="protein sequence ID" value="KAL3870845.1"/>
    <property type="molecule type" value="Genomic_DNA"/>
</dbReference>